<dbReference type="EMBL" id="BPLR01004170">
    <property type="protein sequence ID" value="GIX92887.1"/>
    <property type="molecule type" value="Genomic_DNA"/>
</dbReference>
<evidence type="ECO:0000313" key="1">
    <source>
        <dbReference type="EMBL" id="GIX92887.1"/>
    </source>
</evidence>
<protein>
    <submittedName>
        <fullName evidence="1">Uncharacterized protein</fullName>
    </submittedName>
</protein>
<proteinExistence type="predicted"/>
<dbReference type="AlphaFoldDB" id="A0AAV4P6M0"/>
<name>A0AAV4P6M0_CAEEX</name>
<reference evidence="1 2" key="1">
    <citation type="submission" date="2021-06" db="EMBL/GenBank/DDBJ databases">
        <title>Caerostris extrusa draft genome.</title>
        <authorList>
            <person name="Kono N."/>
            <person name="Arakawa K."/>
        </authorList>
    </citation>
    <scope>NUCLEOTIDE SEQUENCE [LARGE SCALE GENOMIC DNA]</scope>
</reference>
<comment type="caution">
    <text evidence="1">The sequence shown here is derived from an EMBL/GenBank/DDBJ whole genome shotgun (WGS) entry which is preliminary data.</text>
</comment>
<sequence length="87" mass="9956">MASFLSHLQTSNLHSSFHFQALALKSHSTHPIRCPLSPNPANRLQQATKVFSSTLFEILYTPPDSSFHILELKKITFSQYIPMQPFR</sequence>
<accession>A0AAV4P6M0</accession>
<gene>
    <name evidence="1" type="ORF">CEXT_105711</name>
</gene>
<keyword evidence="2" id="KW-1185">Reference proteome</keyword>
<organism evidence="1 2">
    <name type="scientific">Caerostris extrusa</name>
    <name type="common">Bark spider</name>
    <name type="synonym">Caerostris bankana</name>
    <dbReference type="NCBI Taxonomy" id="172846"/>
    <lineage>
        <taxon>Eukaryota</taxon>
        <taxon>Metazoa</taxon>
        <taxon>Ecdysozoa</taxon>
        <taxon>Arthropoda</taxon>
        <taxon>Chelicerata</taxon>
        <taxon>Arachnida</taxon>
        <taxon>Araneae</taxon>
        <taxon>Araneomorphae</taxon>
        <taxon>Entelegynae</taxon>
        <taxon>Araneoidea</taxon>
        <taxon>Araneidae</taxon>
        <taxon>Caerostris</taxon>
    </lineage>
</organism>
<dbReference type="Proteomes" id="UP001054945">
    <property type="component" value="Unassembled WGS sequence"/>
</dbReference>
<evidence type="ECO:0000313" key="2">
    <source>
        <dbReference type="Proteomes" id="UP001054945"/>
    </source>
</evidence>